<organism evidence="2 3">
    <name type="scientific">Aegilops tauschii subsp. strangulata</name>
    <name type="common">Goatgrass</name>
    <dbReference type="NCBI Taxonomy" id="200361"/>
    <lineage>
        <taxon>Eukaryota</taxon>
        <taxon>Viridiplantae</taxon>
        <taxon>Streptophyta</taxon>
        <taxon>Embryophyta</taxon>
        <taxon>Tracheophyta</taxon>
        <taxon>Spermatophyta</taxon>
        <taxon>Magnoliopsida</taxon>
        <taxon>Liliopsida</taxon>
        <taxon>Poales</taxon>
        <taxon>Poaceae</taxon>
        <taxon>BOP clade</taxon>
        <taxon>Pooideae</taxon>
        <taxon>Triticodae</taxon>
        <taxon>Triticeae</taxon>
        <taxon>Triticinae</taxon>
        <taxon>Aegilops</taxon>
    </lineage>
</organism>
<accession>A0A453H1Z3</accession>
<dbReference type="EnsemblPlants" id="AET4Gv20030500.5">
    <property type="protein sequence ID" value="AET4Gv20030500.5"/>
    <property type="gene ID" value="AET4Gv20030500"/>
</dbReference>
<dbReference type="Proteomes" id="UP000015105">
    <property type="component" value="Chromosome 4D"/>
</dbReference>
<proteinExistence type="predicted"/>
<dbReference type="Gramene" id="AET4Gv20030500.5">
    <property type="protein sequence ID" value="AET4Gv20030500.5"/>
    <property type="gene ID" value="AET4Gv20030500"/>
</dbReference>
<dbReference type="Gramene" id="AET4Gv20030500.2">
    <property type="protein sequence ID" value="AET4Gv20030500.2"/>
    <property type="gene ID" value="AET4Gv20030500"/>
</dbReference>
<keyword evidence="1" id="KW-1133">Transmembrane helix</keyword>
<keyword evidence="3" id="KW-1185">Reference proteome</keyword>
<feature type="transmembrane region" description="Helical" evidence="1">
    <location>
        <begin position="41"/>
        <end position="65"/>
    </location>
</feature>
<dbReference type="Gramene" id="AET4Gv20030500.3">
    <property type="protein sequence ID" value="AET4Gv20030500.3"/>
    <property type="gene ID" value="AET4Gv20030500"/>
</dbReference>
<dbReference type="AlphaFoldDB" id="A0A453H1Z3"/>
<protein>
    <submittedName>
        <fullName evidence="2">Uncharacterized protein</fullName>
    </submittedName>
</protein>
<reference evidence="2" key="5">
    <citation type="journal article" date="2021" name="G3 (Bethesda)">
        <title>Aegilops tauschii genome assembly Aet v5.0 features greater sequence contiguity and improved annotation.</title>
        <authorList>
            <person name="Wang L."/>
            <person name="Zhu T."/>
            <person name="Rodriguez J.C."/>
            <person name="Deal K.R."/>
            <person name="Dubcovsky J."/>
            <person name="McGuire P.E."/>
            <person name="Lux T."/>
            <person name="Spannagl M."/>
            <person name="Mayer K.F.X."/>
            <person name="Baldrich P."/>
            <person name="Meyers B.C."/>
            <person name="Huo N."/>
            <person name="Gu Y.Q."/>
            <person name="Zhou H."/>
            <person name="Devos K.M."/>
            <person name="Bennetzen J.L."/>
            <person name="Unver T."/>
            <person name="Budak H."/>
            <person name="Gulick P.J."/>
            <person name="Galiba G."/>
            <person name="Kalapos B."/>
            <person name="Nelson D.R."/>
            <person name="Li P."/>
            <person name="You F.M."/>
            <person name="Luo M.C."/>
            <person name="Dvorak J."/>
        </authorList>
    </citation>
    <scope>NUCLEOTIDE SEQUENCE [LARGE SCALE GENOMIC DNA]</scope>
    <source>
        <strain evidence="2">cv. AL8/78</strain>
    </source>
</reference>
<reference evidence="3" key="2">
    <citation type="journal article" date="2017" name="Nat. Plants">
        <title>The Aegilops tauschii genome reveals multiple impacts of transposons.</title>
        <authorList>
            <person name="Zhao G."/>
            <person name="Zou C."/>
            <person name="Li K."/>
            <person name="Wang K."/>
            <person name="Li T."/>
            <person name="Gao L."/>
            <person name="Zhang X."/>
            <person name="Wang H."/>
            <person name="Yang Z."/>
            <person name="Liu X."/>
            <person name="Jiang W."/>
            <person name="Mao L."/>
            <person name="Kong X."/>
            <person name="Jiao Y."/>
            <person name="Jia J."/>
        </authorList>
    </citation>
    <scope>NUCLEOTIDE SEQUENCE [LARGE SCALE GENOMIC DNA]</scope>
    <source>
        <strain evidence="3">cv. AL8/78</strain>
    </source>
</reference>
<feature type="transmembrane region" description="Helical" evidence="1">
    <location>
        <begin position="12"/>
        <end position="29"/>
    </location>
</feature>
<name>A0A453H1Z3_AEGTS</name>
<reference evidence="2" key="4">
    <citation type="submission" date="2019-03" db="UniProtKB">
        <authorList>
            <consortium name="EnsemblPlants"/>
        </authorList>
    </citation>
    <scope>IDENTIFICATION</scope>
</reference>
<evidence type="ECO:0000313" key="2">
    <source>
        <dbReference type="EnsemblPlants" id="AET4Gv20030500.3"/>
    </source>
</evidence>
<keyword evidence="1" id="KW-0812">Transmembrane</keyword>
<dbReference type="EnsemblPlants" id="AET4Gv20030500.3">
    <property type="protein sequence ID" value="AET4Gv20030500.3"/>
    <property type="gene ID" value="AET4Gv20030500"/>
</dbReference>
<keyword evidence="1" id="KW-0472">Membrane</keyword>
<reference evidence="3" key="1">
    <citation type="journal article" date="2014" name="Science">
        <title>Ancient hybridizations among the ancestral genomes of bread wheat.</title>
        <authorList>
            <consortium name="International Wheat Genome Sequencing Consortium,"/>
            <person name="Marcussen T."/>
            <person name="Sandve S.R."/>
            <person name="Heier L."/>
            <person name="Spannagl M."/>
            <person name="Pfeifer M."/>
            <person name="Jakobsen K.S."/>
            <person name="Wulff B.B."/>
            <person name="Steuernagel B."/>
            <person name="Mayer K.F."/>
            <person name="Olsen O.A."/>
        </authorList>
    </citation>
    <scope>NUCLEOTIDE SEQUENCE [LARGE SCALE GENOMIC DNA]</scope>
    <source>
        <strain evidence="3">cv. AL8/78</strain>
    </source>
</reference>
<sequence>MTYQLLYDLYPAGTVMLQAVMKTFLLLLISQYKYSNPAIRVSLCSMGLMLLDYSVAESLVLVLFLCNSALCQNQYAAHQSKYRDNTMECFDGSSDG</sequence>
<reference evidence="2" key="3">
    <citation type="journal article" date="2017" name="Nature">
        <title>Genome sequence of the progenitor of the wheat D genome Aegilops tauschii.</title>
        <authorList>
            <person name="Luo M.C."/>
            <person name="Gu Y.Q."/>
            <person name="Puiu D."/>
            <person name="Wang H."/>
            <person name="Twardziok S.O."/>
            <person name="Deal K.R."/>
            <person name="Huo N."/>
            <person name="Zhu T."/>
            <person name="Wang L."/>
            <person name="Wang Y."/>
            <person name="McGuire P.E."/>
            <person name="Liu S."/>
            <person name="Long H."/>
            <person name="Ramasamy R.K."/>
            <person name="Rodriguez J.C."/>
            <person name="Van S.L."/>
            <person name="Yuan L."/>
            <person name="Wang Z."/>
            <person name="Xia Z."/>
            <person name="Xiao L."/>
            <person name="Anderson O.D."/>
            <person name="Ouyang S."/>
            <person name="Liang Y."/>
            <person name="Zimin A.V."/>
            <person name="Pertea G."/>
            <person name="Qi P."/>
            <person name="Bennetzen J.L."/>
            <person name="Dai X."/>
            <person name="Dawson M.W."/>
            <person name="Muller H.G."/>
            <person name="Kugler K."/>
            <person name="Rivarola-Duarte L."/>
            <person name="Spannagl M."/>
            <person name="Mayer K.F.X."/>
            <person name="Lu F.H."/>
            <person name="Bevan M.W."/>
            <person name="Leroy P."/>
            <person name="Li P."/>
            <person name="You F.M."/>
            <person name="Sun Q."/>
            <person name="Liu Z."/>
            <person name="Lyons E."/>
            <person name="Wicker T."/>
            <person name="Salzberg S.L."/>
            <person name="Devos K.M."/>
            <person name="Dvorak J."/>
        </authorList>
    </citation>
    <scope>NUCLEOTIDE SEQUENCE [LARGE SCALE GENOMIC DNA]</scope>
    <source>
        <strain evidence="2">cv. AL8/78</strain>
    </source>
</reference>
<dbReference type="EnsemblPlants" id="AET4Gv20030500.2">
    <property type="protein sequence ID" value="AET4Gv20030500.2"/>
    <property type="gene ID" value="AET4Gv20030500"/>
</dbReference>
<evidence type="ECO:0000256" key="1">
    <source>
        <dbReference type="SAM" id="Phobius"/>
    </source>
</evidence>
<evidence type="ECO:0000313" key="3">
    <source>
        <dbReference type="Proteomes" id="UP000015105"/>
    </source>
</evidence>